<reference evidence="2" key="1">
    <citation type="submission" date="2021-07" db="EMBL/GenBank/DDBJ databases">
        <authorList>
            <person name="Branca A.L. A."/>
        </authorList>
    </citation>
    <scope>NUCLEOTIDE SEQUENCE</scope>
</reference>
<evidence type="ECO:0000313" key="3">
    <source>
        <dbReference type="Proteomes" id="UP001154252"/>
    </source>
</evidence>
<dbReference type="EMBL" id="CAJVRC010000880">
    <property type="protein sequence ID" value="CAG8903156.1"/>
    <property type="molecule type" value="Genomic_DNA"/>
</dbReference>
<evidence type="ECO:0000256" key="1">
    <source>
        <dbReference type="SAM" id="MobiDB-lite"/>
    </source>
</evidence>
<dbReference type="AlphaFoldDB" id="A0A9W4P743"/>
<organism evidence="2 3">
    <name type="scientific">Penicillium egyptiacum</name>
    <dbReference type="NCBI Taxonomy" id="1303716"/>
    <lineage>
        <taxon>Eukaryota</taxon>
        <taxon>Fungi</taxon>
        <taxon>Dikarya</taxon>
        <taxon>Ascomycota</taxon>
        <taxon>Pezizomycotina</taxon>
        <taxon>Eurotiomycetes</taxon>
        <taxon>Eurotiomycetidae</taxon>
        <taxon>Eurotiales</taxon>
        <taxon>Aspergillaceae</taxon>
        <taxon>Penicillium</taxon>
    </lineage>
</organism>
<gene>
    <name evidence="2" type="ORF">PEGY_LOCUS7136</name>
</gene>
<protein>
    <submittedName>
        <fullName evidence="2">Uncharacterized protein</fullName>
    </submittedName>
</protein>
<proteinExistence type="predicted"/>
<comment type="caution">
    <text evidence="2">The sequence shown here is derived from an EMBL/GenBank/DDBJ whole genome shotgun (WGS) entry which is preliminary data.</text>
</comment>
<dbReference type="Proteomes" id="UP001154252">
    <property type="component" value="Unassembled WGS sequence"/>
</dbReference>
<dbReference type="OrthoDB" id="3009558at2759"/>
<sequence length="563" mass="62908">MPGLTRPHIQQLSSPISKKQRVSAKESSIFPYPAVPSECIDHHEDLMPDSIQIFREMIEIPKTNSSKWGDKEAAAARALLEPNVTNANQQLIRTHHPFLSYLHLVWMVQESNDKWIWVIAPDSVPKIAIGTHAGGLEIHVQPWGHMERTIVIWPKLQPDPLNAILNPRKFLSQDDLHLLQEMFPCALGVRVFISGFIVILFKSRSDIKDSWLHDGFADSFGCLRLRYDILQDEPIRTVIPRGAAITTRSDCIDGYAALGLKLRFPTGQEAITVPTHAFVTLRAMLPMPLLRMSDWYQKIKRKMARYLPIRRNSSVPAVGTARHRTVGTSPLGKNVFLVGESQQIGTISFTYDPVSLRPLRFPMGFNHDLSLITNDRGLPQMATPNHTPQVSGWGAYKDVSDGNPVFVTGFNVSTGNEIRRIGTGISKRAQQAIVEGSQYLWDKELLSQSVSILWRTQNDQDSLQGLSGTSLCLGLISDKTCLAVCFQNFESPLPSQASLNEDHRSTPTHEYTGIRIKGGFLLPPEVRECQILCDAPETPAGSATYPSRERATAGLRRSFSSHR</sequence>
<keyword evidence="3" id="KW-1185">Reference proteome</keyword>
<accession>A0A9W4P743</accession>
<evidence type="ECO:0000313" key="2">
    <source>
        <dbReference type="EMBL" id="CAG8903156.1"/>
    </source>
</evidence>
<name>A0A9W4P743_9EURO</name>
<feature type="region of interest" description="Disordered" evidence="1">
    <location>
        <begin position="539"/>
        <end position="563"/>
    </location>
</feature>